<accession>A0A147KHZ7</accession>
<evidence type="ECO:0000256" key="1">
    <source>
        <dbReference type="ARBA" id="ARBA00022741"/>
    </source>
</evidence>
<evidence type="ECO:0000256" key="3">
    <source>
        <dbReference type="ARBA" id="ARBA00023125"/>
    </source>
</evidence>
<dbReference type="InterPro" id="IPR042115">
    <property type="entry name" value="PriA_3primeBD_sf"/>
</dbReference>
<dbReference type="GO" id="GO:0006310">
    <property type="term" value="P:DNA recombination"/>
    <property type="evidence" value="ECO:0007669"/>
    <property type="project" value="TreeGrafter"/>
</dbReference>
<dbReference type="PANTHER" id="PTHR30580:SF0">
    <property type="entry name" value="PRIMOSOMAL PROTEIN N"/>
    <property type="match status" value="1"/>
</dbReference>
<evidence type="ECO:0000313" key="7">
    <source>
        <dbReference type="Proteomes" id="UP000074382"/>
    </source>
</evidence>
<evidence type="ECO:0000256" key="2">
    <source>
        <dbReference type="ARBA" id="ARBA00022840"/>
    </source>
</evidence>
<dbReference type="Proteomes" id="UP000074382">
    <property type="component" value="Unassembled WGS sequence"/>
</dbReference>
<dbReference type="PANTHER" id="PTHR30580">
    <property type="entry name" value="PRIMOSOMAL PROTEIN N"/>
    <property type="match status" value="1"/>
</dbReference>
<dbReference type="InterPro" id="IPR041222">
    <property type="entry name" value="PriA_3primeBD"/>
</dbReference>
<feature type="region of interest" description="Disordered" evidence="4">
    <location>
        <begin position="141"/>
        <end position="185"/>
    </location>
</feature>
<feature type="compositionally biased region" description="Pro residues" evidence="4">
    <location>
        <begin position="217"/>
        <end position="226"/>
    </location>
</feature>
<feature type="non-terminal residue" evidence="6">
    <location>
        <position position="226"/>
    </location>
</feature>
<dbReference type="Pfam" id="PF17764">
    <property type="entry name" value="PriA_3primeBD"/>
    <property type="match status" value="1"/>
</dbReference>
<organism evidence="6 7">
    <name type="scientific">Thermobifida cellulosilytica TB100</name>
    <dbReference type="NCBI Taxonomy" id="665004"/>
    <lineage>
        <taxon>Bacteria</taxon>
        <taxon>Bacillati</taxon>
        <taxon>Actinomycetota</taxon>
        <taxon>Actinomycetes</taxon>
        <taxon>Streptosporangiales</taxon>
        <taxon>Nocardiopsidaceae</taxon>
        <taxon>Thermobifida</taxon>
    </lineage>
</organism>
<keyword evidence="2" id="KW-0067">ATP-binding</keyword>
<reference evidence="7" key="1">
    <citation type="journal article" date="2017" name="Acta Aliment.">
        <title>Plant polysaccharide degrading enzyme system of Thermpbifida cellulosilytica TB100 revealed by de novo genome project data.</title>
        <authorList>
            <person name="Toth A."/>
            <person name="Baka E."/>
            <person name="Luzics S."/>
            <person name="Bata-Vidacs I."/>
            <person name="Nagy I."/>
            <person name="Balint B."/>
            <person name="Herceg R."/>
            <person name="Olasz F."/>
            <person name="Wilk T."/>
            <person name="Nagy T."/>
            <person name="Kriszt B."/>
            <person name="Nagy I."/>
            <person name="Kukolya J."/>
        </authorList>
    </citation>
    <scope>NUCLEOTIDE SEQUENCE [LARGE SCALE GENOMIC DNA]</scope>
    <source>
        <strain evidence="7">TB100</strain>
    </source>
</reference>
<dbReference type="PATRIC" id="fig|665004.4.peg.2857"/>
<dbReference type="GO" id="GO:0043138">
    <property type="term" value="F:3'-5' DNA helicase activity"/>
    <property type="evidence" value="ECO:0007669"/>
    <property type="project" value="TreeGrafter"/>
</dbReference>
<dbReference type="GO" id="GO:0006302">
    <property type="term" value="P:double-strand break repair"/>
    <property type="evidence" value="ECO:0007669"/>
    <property type="project" value="TreeGrafter"/>
</dbReference>
<proteinExistence type="predicted"/>
<evidence type="ECO:0000313" key="6">
    <source>
        <dbReference type="EMBL" id="KUP96910.1"/>
    </source>
</evidence>
<evidence type="ECO:0000259" key="5">
    <source>
        <dbReference type="Pfam" id="PF17764"/>
    </source>
</evidence>
<keyword evidence="7" id="KW-1185">Reference proteome</keyword>
<dbReference type="Gene3D" id="3.40.1440.60">
    <property type="entry name" value="PriA, 3(prime) DNA-binding domain"/>
    <property type="match status" value="1"/>
</dbReference>
<sequence>MSDQPDPAEAALFEVPRAATAPRPRPRRPAATRPVARVAVDTPLPHLDRPFDYLVPESLDEAAVPGCRVRVRFNGQTLDGFLLERVDESDFPGRLSYLHRVVSPEPVLTPEIAELARAVADHYAGTLSDVLRLAVPPRHARVEQEDPAAPGRAARTARRRRPLVRLPGRPGVPGRAARGPGTARGVDRAAGAALVRRGRAGPACSSWLRTAGTSPAWTPPWPNGSA</sequence>
<dbReference type="STRING" id="665004.AC529_09670"/>
<dbReference type="GO" id="GO:0005524">
    <property type="term" value="F:ATP binding"/>
    <property type="evidence" value="ECO:0007669"/>
    <property type="project" value="UniProtKB-KW"/>
</dbReference>
<comment type="caution">
    <text evidence="6">The sequence shown here is derived from an EMBL/GenBank/DDBJ whole genome shotgun (WGS) entry which is preliminary data.</text>
</comment>
<dbReference type="GO" id="GO:0003677">
    <property type="term" value="F:DNA binding"/>
    <property type="evidence" value="ECO:0007669"/>
    <property type="project" value="UniProtKB-KW"/>
</dbReference>
<evidence type="ECO:0000256" key="4">
    <source>
        <dbReference type="SAM" id="MobiDB-lite"/>
    </source>
</evidence>
<dbReference type="GO" id="GO:0006270">
    <property type="term" value="P:DNA replication initiation"/>
    <property type="evidence" value="ECO:0007669"/>
    <property type="project" value="TreeGrafter"/>
</dbReference>
<feature type="domain" description="Primosomal protein N' 3' DNA-binding" evidence="5">
    <location>
        <begin position="37"/>
        <end position="136"/>
    </location>
</feature>
<gene>
    <name evidence="6" type="ORF">AC529_09670</name>
</gene>
<feature type="compositionally biased region" description="Polar residues" evidence="4">
    <location>
        <begin position="207"/>
        <end position="216"/>
    </location>
</feature>
<dbReference type="EMBL" id="LGEM01000058">
    <property type="protein sequence ID" value="KUP96910.1"/>
    <property type="molecule type" value="Genomic_DNA"/>
</dbReference>
<keyword evidence="1" id="KW-0547">Nucleotide-binding</keyword>
<dbReference type="AlphaFoldDB" id="A0A147KHZ7"/>
<name>A0A147KHZ7_THECS</name>
<feature type="region of interest" description="Disordered" evidence="4">
    <location>
        <begin position="206"/>
        <end position="226"/>
    </location>
</feature>
<feature type="region of interest" description="Disordered" evidence="4">
    <location>
        <begin position="1"/>
        <end position="35"/>
    </location>
</feature>
<protein>
    <submittedName>
        <fullName evidence="6">Primosome assembly protein PriA</fullName>
    </submittedName>
</protein>
<keyword evidence="3" id="KW-0238">DNA-binding</keyword>
<feature type="compositionally biased region" description="Low complexity" evidence="4">
    <location>
        <begin position="164"/>
        <end position="185"/>
    </location>
</feature>